<evidence type="ECO:0000313" key="1">
    <source>
        <dbReference type="EMBL" id="KAJ2898518.1"/>
    </source>
</evidence>
<sequence>MADLTKPAKVLVVGSVNGRLTEFFTKIKKLDAKYGPFSVLLITGNLLSSTYDDDDLAKAEVESLLKNELNVPLMTYVVVGDRHLPQRLYDRADLKSGEICSNMVLLSGHGVLQTSEGVKIAYIGGRYHSKLLQEPNDADVASEPNVPGTYTDSILPPEKSTTSVAFDETAIADLITQVAAENEKAFLKTQAQPSIDVLLTFDWPYGVVSASTSPSTTHSASNKVSFVAASIMPRYHFAASEGVFYECLPWKYSDRIKVGRGQEAITHFTRLIGLGSVNESEREKERWFYAMNISPLNYASQGKAGAGETPKNCTTNPLYRFGRLSSTLDSKILAKTLAGIDSAHGSDAKDADRGRHAPPPLSYLCRCCSQPGHWIQDCPAKGLSKKPRVNGAPPADYVCHMCQKPGHWRADCPTSVPDGSSAADVHAKCWFCLANPDVDQNLMVAIGDEAYVAMAKGALVAGGTIPGGGHVLIVPIVHIDSLRRAREGDSEADRSLCSEVEQWTSAISSLFAEFGCVPLTFETCRCLPHVHTMLQMIPIPQAKAADVRQVLEDMCRADGLSISSGYPPGKSDGYLAINDPADNSQLFIPITRTSRSFNLQFGRKLAAHVLGVPEREEWKKCVVPESVEAAERDRFIAAFAKHDFTRSD</sequence>
<proteinExistence type="predicted"/>
<evidence type="ECO:0000313" key="2">
    <source>
        <dbReference type="Proteomes" id="UP001139981"/>
    </source>
</evidence>
<dbReference type="Proteomes" id="UP001139981">
    <property type="component" value="Unassembled WGS sequence"/>
</dbReference>
<name>A0ACC1M7M9_9FUNG</name>
<organism evidence="1 2">
    <name type="scientific">Coemansia aciculifera</name>
    <dbReference type="NCBI Taxonomy" id="417176"/>
    <lineage>
        <taxon>Eukaryota</taxon>
        <taxon>Fungi</taxon>
        <taxon>Fungi incertae sedis</taxon>
        <taxon>Zoopagomycota</taxon>
        <taxon>Kickxellomycotina</taxon>
        <taxon>Kickxellomycetes</taxon>
        <taxon>Kickxellales</taxon>
        <taxon>Kickxellaceae</taxon>
        <taxon>Coemansia</taxon>
    </lineage>
</organism>
<protein>
    <submittedName>
        <fullName evidence="1">Uncharacterized protein</fullName>
    </submittedName>
</protein>
<dbReference type="EMBL" id="JANBVB010000059">
    <property type="protein sequence ID" value="KAJ2898518.1"/>
    <property type="molecule type" value="Genomic_DNA"/>
</dbReference>
<comment type="caution">
    <text evidence="1">The sequence shown here is derived from an EMBL/GenBank/DDBJ whole genome shotgun (WGS) entry which is preliminary data.</text>
</comment>
<reference evidence="1" key="1">
    <citation type="submission" date="2022-07" db="EMBL/GenBank/DDBJ databases">
        <title>Phylogenomic reconstructions and comparative analyses of Kickxellomycotina fungi.</title>
        <authorList>
            <person name="Reynolds N.K."/>
            <person name="Stajich J.E."/>
            <person name="Barry K."/>
            <person name="Grigoriev I.V."/>
            <person name="Crous P."/>
            <person name="Smith M.E."/>
        </authorList>
    </citation>
    <scope>NUCLEOTIDE SEQUENCE</scope>
    <source>
        <strain evidence="1">CBS 190363</strain>
    </source>
</reference>
<accession>A0ACC1M7M9</accession>
<keyword evidence="2" id="KW-1185">Reference proteome</keyword>
<gene>
    <name evidence="1" type="ORF">IWW38_001358</name>
</gene>